<dbReference type="PRINTS" id="PR00469">
    <property type="entry name" value="PNDRDTASEII"/>
</dbReference>
<dbReference type="InterPro" id="IPR013977">
    <property type="entry name" value="GcvT_C"/>
</dbReference>
<feature type="domain" description="FAD/NAD(P)-binding" evidence="4">
    <location>
        <begin position="63"/>
        <end position="313"/>
    </location>
</feature>
<evidence type="ECO:0000256" key="1">
    <source>
        <dbReference type="ARBA" id="ARBA00008609"/>
    </source>
</evidence>
<comment type="similarity">
    <text evidence="1">Belongs to the GcvT family.</text>
</comment>
<accession>A0A381ZBA9</accession>
<evidence type="ECO:0008006" key="8">
    <source>
        <dbReference type="Google" id="ProtNLM"/>
    </source>
</evidence>
<evidence type="ECO:0000313" key="7">
    <source>
        <dbReference type="EMBL" id="SVA86595.1"/>
    </source>
</evidence>
<dbReference type="PANTHER" id="PTHR43757">
    <property type="entry name" value="AMINOMETHYLTRANSFERASE"/>
    <property type="match status" value="1"/>
</dbReference>
<keyword evidence="2" id="KW-0560">Oxidoreductase</keyword>
<evidence type="ECO:0000259" key="6">
    <source>
        <dbReference type="Pfam" id="PF17806"/>
    </source>
</evidence>
<dbReference type="InterPro" id="IPR006222">
    <property type="entry name" value="GCVT_N"/>
</dbReference>
<reference evidence="7" key="1">
    <citation type="submission" date="2018-05" db="EMBL/GenBank/DDBJ databases">
        <authorList>
            <person name="Lanie J.A."/>
            <person name="Ng W.-L."/>
            <person name="Kazmierczak K.M."/>
            <person name="Andrzejewski T.M."/>
            <person name="Davidsen T.M."/>
            <person name="Wayne K.J."/>
            <person name="Tettelin H."/>
            <person name="Glass J.I."/>
            <person name="Rusch D."/>
            <person name="Podicherti R."/>
            <person name="Tsui H.-C.T."/>
            <person name="Winkler M.E."/>
        </authorList>
    </citation>
    <scope>NUCLEOTIDE SEQUENCE</scope>
</reference>
<sequence length="878" mass="97619">YFSRFLAAGFYYKTFMGIPPFEWGSGTKIWMFFEKFIRKAAGMGKASRLPDPDSYEHAHDFCDILIVGTGPAGIAAAKEAANKKLDVILVEQDSLLGGDQLGENNFDTNQIYDELENLGIRIMRRTTAFGLYDNCVLGLLEKVTDHVPYGSKDFPRQRFWTIRSKHVIIGAGSLERHIAFNNNDIPGVMTVNASKHYLNRYGILTGQNIVITTNNDSVYPTADLLSSAGANITVLDIRADINSELNEKFKSKNIQIRFGAVPYNINGSSKIQSLDIADASHTPYKKTDTISCDQILMSGGWSPVVHLLSQRGVRPIWNAENLCFLPDDTNENITIIGSSRGIWNKEDCVQSGIAGALEAMNRLGLTTTNYFFPKVGGWKNPIKPLYEVKYNKSHSKSFVDYQHDVKADDVRLAHREGFISVEHLKRYTTLGMANDQGKMGNIIGLALMADLLNKEIPEVGTTMFRPPYTPVAIGALAGRNVGKHFRPLRLTPMHQWNLDHGAVMIEAGLYQRPWYFPQKNETLSDAYIREATTVRKSVGICDVTSLGKIAVQGPDATEFLNRIYTNPFAKLAINKARYGIMLRDDGLVMDDGTSWRVSETEYFMTTSTAQAGKVMAWLEELLQTRWTDLKVNVTSVSEQWAAIAISGPRTREVLNHCLEDPSVITNENLPFMGFISTELKGGIPCRIARISFSGELGYEVYTISDYANSVMDLLWNSAKEFDGCLYGLEALGALRVEKGHVTGAELDGRVTIDDAGLGRMASTKKSYIGSSMRKRGDLSSDDREKLVGFFPVNKKETFDAGTLVCEENNIKGFGIGRITSVTHSPELGHWIGIGFIQGGVERWKNKTVIGSDPVRNKQMEIQVVSPHMIDPEGQRMHA</sequence>
<gene>
    <name evidence="7" type="ORF">METZ01_LOCUS139449</name>
</gene>
<dbReference type="GO" id="GO:0005829">
    <property type="term" value="C:cytosol"/>
    <property type="evidence" value="ECO:0007669"/>
    <property type="project" value="TreeGrafter"/>
</dbReference>
<dbReference type="InterPro" id="IPR036188">
    <property type="entry name" value="FAD/NAD-bd_sf"/>
</dbReference>
<dbReference type="InterPro" id="IPR041117">
    <property type="entry name" value="SoxA_A3"/>
</dbReference>
<organism evidence="7">
    <name type="scientific">marine metagenome</name>
    <dbReference type="NCBI Taxonomy" id="408172"/>
    <lineage>
        <taxon>unclassified sequences</taxon>
        <taxon>metagenomes</taxon>
        <taxon>ecological metagenomes</taxon>
    </lineage>
</organism>
<evidence type="ECO:0000259" key="4">
    <source>
        <dbReference type="Pfam" id="PF07992"/>
    </source>
</evidence>
<protein>
    <recommendedName>
        <fullName evidence="8">Sarcosine oxidase subunit alpha</fullName>
    </recommendedName>
</protein>
<dbReference type="Pfam" id="PF17806">
    <property type="entry name" value="SO_alpha_A3"/>
    <property type="match status" value="1"/>
</dbReference>
<dbReference type="Gene3D" id="3.30.1360.120">
    <property type="entry name" value="Probable tRNA modification gtpase trme, domain 1"/>
    <property type="match status" value="1"/>
</dbReference>
<dbReference type="PRINTS" id="PR00368">
    <property type="entry name" value="FADPNR"/>
</dbReference>
<dbReference type="Gene3D" id="3.50.50.60">
    <property type="entry name" value="FAD/NAD(P)-binding domain"/>
    <property type="match status" value="2"/>
</dbReference>
<dbReference type="GO" id="GO:0016491">
    <property type="term" value="F:oxidoreductase activity"/>
    <property type="evidence" value="ECO:0007669"/>
    <property type="project" value="UniProtKB-KW"/>
</dbReference>
<name>A0A381ZBA9_9ZZZZ</name>
<feature type="domain" description="Aminomethyltransferase C-terminal" evidence="5">
    <location>
        <begin position="785"/>
        <end position="870"/>
    </location>
</feature>
<feature type="domain" description="SoxA A3" evidence="6">
    <location>
        <begin position="395"/>
        <end position="479"/>
    </location>
</feature>
<evidence type="ECO:0000259" key="5">
    <source>
        <dbReference type="Pfam" id="PF08669"/>
    </source>
</evidence>
<dbReference type="InterPro" id="IPR028896">
    <property type="entry name" value="GcvT/YgfZ/DmdA"/>
</dbReference>
<dbReference type="Pfam" id="PF07992">
    <property type="entry name" value="Pyr_redox_2"/>
    <property type="match status" value="1"/>
</dbReference>
<dbReference type="SUPFAM" id="SSF101790">
    <property type="entry name" value="Aminomethyltransferase beta-barrel domain"/>
    <property type="match status" value="1"/>
</dbReference>
<evidence type="ECO:0000259" key="3">
    <source>
        <dbReference type="Pfam" id="PF01571"/>
    </source>
</evidence>
<feature type="non-terminal residue" evidence="7">
    <location>
        <position position="1"/>
    </location>
</feature>
<dbReference type="SUPFAM" id="SSF103025">
    <property type="entry name" value="Folate-binding domain"/>
    <property type="match status" value="1"/>
</dbReference>
<dbReference type="Pfam" id="PF01571">
    <property type="entry name" value="GCV_T"/>
    <property type="match status" value="1"/>
</dbReference>
<dbReference type="Pfam" id="PF08669">
    <property type="entry name" value="GCV_T_C"/>
    <property type="match status" value="1"/>
</dbReference>
<dbReference type="EMBL" id="UINC01020675">
    <property type="protein sequence ID" value="SVA86595.1"/>
    <property type="molecule type" value="Genomic_DNA"/>
</dbReference>
<dbReference type="AlphaFoldDB" id="A0A381ZBA9"/>
<dbReference type="InterPro" id="IPR023753">
    <property type="entry name" value="FAD/NAD-binding_dom"/>
</dbReference>
<evidence type="ECO:0000256" key="2">
    <source>
        <dbReference type="ARBA" id="ARBA00023002"/>
    </source>
</evidence>
<proteinExistence type="inferred from homology"/>
<dbReference type="InterPro" id="IPR029043">
    <property type="entry name" value="GcvT/YgfZ_C"/>
</dbReference>
<dbReference type="PANTHER" id="PTHR43757:SF2">
    <property type="entry name" value="AMINOMETHYLTRANSFERASE, MITOCHONDRIAL"/>
    <property type="match status" value="1"/>
</dbReference>
<dbReference type="InterPro" id="IPR027266">
    <property type="entry name" value="TrmE/GcvT-like"/>
</dbReference>
<dbReference type="SUPFAM" id="SSF51905">
    <property type="entry name" value="FAD/NAD(P)-binding domain"/>
    <property type="match status" value="1"/>
</dbReference>
<feature type="domain" description="GCVT N-terminal" evidence="3">
    <location>
        <begin position="493"/>
        <end position="765"/>
    </location>
</feature>